<evidence type="ECO:0000313" key="3">
    <source>
        <dbReference type="Proteomes" id="UP000240883"/>
    </source>
</evidence>
<evidence type="ECO:0000313" key="2">
    <source>
        <dbReference type="EMBL" id="PSN67706.1"/>
    </source>
</evidence>
<reference evidence="2 3" key="1">
    <citation type="journal article" date="2018" name="Front. Microbiol.">
        <title>Genome-Wide Analysis of Corynespora cassiicola Leaf Fall Disease Putative Effectors.</title>
        <authorList>
            <person name="Lopez D."/>
            <person name="Ribeiro S."/>
            <person name="Label P."/>
            <person name="Fumanal B."/>
            <person name="Venisse J.S."/>
            <person name="Kohler A."/>
            <person name="de Oliveira R.R."/>
            <person name="Labutti K."/>
            <person name="Lipzen A."/>
            <person name="Lail K."/>
            <person name="Bauer D."/>
            <person name="Ohm R.A."/>
            <person name="Barry K.W."/>
            <person name="Spatafora J."/>
            <person name="Grigoriev I.V."/>
            <person name="Martin F.M."/>
            <person name="Pujade-Renaud V."/>
        </authorList>
    </citation>
    <scope>NUCLEOTIDE SEQUENCE [LARGE SCALE GENOMIC DNA]</scope>
    <source>
        <strain evidence="2 3">Philippines</strain>
    </source>
</reference>
<dbReference type="PANTHER" id="PTHR33112:SF12">
    <property type="entry name" value="HETEROKARYON INCOMPATIBILITY DOMAIN-CONTAINING PROTEIN"/>
    <property type="match status" value="1"/>
</dbReference>
<feature type="domain" description="Heterokaryon incompatibility" evidence="1">
    <location>
        <begin position="95"/>
        <end position="231"/>
    </location>
</feature>
<proteinExistence type="predicted"/>
<protein>
    <submittedName>
        <fullName evidence="2">HET-domain-containing protein</fullName>
    </submittedName>
</protein>
<keyword evidence="3" id="KW-1185">Reference proteome</keyword>
<dbReference type="PANTHER" id="PTHR33112">
    <property type="entry name" value="DOMAIN PROTEIN, PUTATIVE-RELATED"/>
    <property type="match status" value="1"/>
</dbReference>
<sequence length="252" mass="28789">MVQNTFFAPEGEESLVCYVRRLRLFGERYSSHNDTKYPVLQVGPSPDYTAIKTWLKHCRSNHTECEVGENFDLSNISLVDVNKRILVKYPPEAEYVTLSYVWGKTTAPHFDRNARLPENLPQTIDDAITATRHLGFPYIWIDALCIDQTNHADKKHQISLMDRIYEAAIATIVALDGQDADSGLGGVGTGCTRIPQWLAQFGPYEALSRCPDLGDESRLSVWSSRGWTFQEEVLSRRCVFFTRHQVYYRCES</sequence>
<dbReference type="OrthoDB" id="5428863at2759"/>
<gene>
    <name evidence="2" type="ORF">BS50DRAFT_492348</name>
</gene>
<dbReference type="Pfam" id="PF06985">
    <property type="entry name" value="HET"/>
    <property type="match status" value="1"/>
</dbReference>
<accession>A0A2T2NR16</accession>
<feature type="non-terminal residue" evidence="2">
    <location>
        <position position="252"/>
    </location>
</feature>
<dbReference type="STRING" id="1448308.A0A2T2NR16"/>
<dbReference type="InterPro" id="IPR010730">
    <property type="entry name" value="HET"/>
</dbReference>
<evidence type="ECO:0000259" key="1">
    <source>
        <dbReference type="Pfam" id="PF06985"/>
    </source>
</evidence>
<organism evidence="2 3">
    <name type="scientific">Corynespora cassiicola Philippines</name>
    <dbReference type="NCBI Taxonomy" id="1448308"/>
    <lineage>
        <taxon>Eukaryota</taxon>
        <taxon>Fungi</taxon>
        <taxon>Dikarya</taxon>
        <taxon>Ascomycota</taxon>
        <taxon>Pezizomycotina</taxon>
        <taxon>Dothideomycetes</taxon>
        <taxon>Pleosporomycetidae</taxon>
        <taxon>Pleosporales</taxon>
        <taxon>Corynesporascaceae</taxon>
        <taxon>Corynespora</taxon>
    </lineage>
</organism>
<dbReference type="AlphaFoldDB" id="A0A2T2NR16"/>
<dbReference type="Proteomes" id="UP000240883">
    <property type="component" value="Unassembled WGS sequence"/>
</dbReference>
<name>A0A2T2NR16_CORCC</name>
<dbReference type="EMBL" id="KZ678134">
    <property type="protein sequence ID" value="PSN67706.1"/>
    <property type="molecule type" value="Genomic_DNA"/>
</dbReference>